<feature type="compositionally biased region" description="Acidic residues" evidence="1">
    <location>
        <begin position="28"/>
        <end position="39"/>
    </location>
</feature>
<dbReference type="Proteomes" id="UP001383192">
    <property type="component" value="Unassembled WGS sequence"/>
</dbReference>
<comment type="caution">
    <text evidence="2">The sequence shown here is derived from an EMBL/GenBank/DDBJ whole genome shotgun (WGS) entry which is preliminary data.</text>
</comment>
<evidence type="ECO:0000313" key="2">
    <source>
        <dbReference type="EMBL" id="KAK7039292.1"/>
    </source>
</evidence>
<dbReference type="AlphaFoldDB" id="A0AAW0CJW2"/>
<feature type="compositionally biased region" description="Basic and acidic residues" evidence="1">
    <location>
        <begin position="144"/>
        <end position="180"/>
    </location>
</feature>
<reference evidence="2 3" key="1">
    <citation type="submission" date="2024-01" db="EMBL/GenBank/DDBJ databases">
        <title>A draft genome for a cacao thread blight-causing isolate of Paramarasmius palmivorus.</title>
        <authorList>
            <person name="Baruah I.K."/>
            <person name="Bukari Y."/>
            <person name="Amoako-Attah I."/>
            <person name="Meinhardt L.W."/>
            <person name="Bailey B.A."/>
            <person name="Cohen S.P."/>
        </authorList>
    </citation>
    <scope>NUCLEOTIDE SEQUENCE [LARGE SCALE GENOMIC DNA]</scope>
    <source>
        <strain evidence="2 3">GH-12</strain>
    </source>
</reference>
<feature type="region of interest" description="Disordered" evidence="1">
    <location>
        <begin position="129"/>
        <end position="180"/>
    </location>
</feature>
<organism evidence="2 3">
    <name type="scientific">Paramarasmius palmivorus</name>
    <dbReference type="NCBI Taxonomy" id="297713"/>
    <lineage>
        <taxon>Eukaryota</taxon>
        <taxon>Fungi</taxon>
        <taxon>Dikarya</taxon>
        <taxon>Basidiomycota</taxon>
        <taxon>Agaricomycotina</taxon>
        <taxon>Agaricomycetes</taxon>
        <taxon>Agaricomycetidae</taxon>
        <taxon>Agaricales</taxon>
        <taxon>Marasmiineae</taxon>
        <taxon>Marasmiaceae</taxon>
        <taxon>Paramarasmius</taxon>
    </lineage>
</organism>
<feature type="compositionally biased region" description="Basic and acidic residues" evidence="1">
    <location>
        <begin position="16"/>
        <end position="27"/>
    </location>
</feature>
<accession>A0AAW0CJW2</accession>
<evidence type="ECO:0000313" key="3">
    <source>
        <dbReference type="Proteomes" id="UP001383192"/>
    </source>
</evidence>
<gene>
    <name evidence="2" type="ORF">VNI00_010197</name>
</gene>
<keyword evidence="3" id="KW-1185">Reference proteome</keyword>
<evidence type="ECO:0000256" key="1">
    <source>
        <dbReference type="SAM" id="MobiDB-lite"/>
    </source>
</evidence>
<protein>
    <submittedName>
        <fullName evidence="2">Uncharacterized protein</fullName>
    </submittedName>
</protein>
<dbReference type="EMBL" id="JAYKXP010000039">
    <property type="protein sequence ID" value="KAK7039292.1"/>
    <property type="molecule type" value="Genomic_DNA"/>
</dbReference>
<feature type="region of interest" description="Disordered" evidence="1">
    <location>
        <begin position="12"/>
        <end position="44"/>
    </location>
</feature>
<proteinExistence type="predicted"/>
<sequence>MSRRSMCWVDYPGRPTTDRQGRPRYVEVSEESEPEEGDYDNVRDWTPDLTPLPIRPTSRLVLEELPLDQMQWWVLGWWGLPRPWLPEVLPYSVHRMRPSPQDMPRRDLSEEQLFREKEIEEELERRELARERREARRKKRAEAKKRAEDKKKAEAVKRNRELVKKEGKGSKDAGERSDCM</sequence>
<name>A0AAW0CJW2_9AGAR</name>